<evidence type="ECO:0000313" key="6">
    <source>
        <dbReference type="Proteomes" id="UP000004946"/>
    </source>
</evidence>
<comment type="catalytic activity">
    <reaction evidence="3">
        <text>3'-dephospho-CoA + ATP = ADP + CoA + H(+)</text>
        <dbReference type="Rhea" id="RHEA:18245"/>
        <dbReference type="ChEBI" id="CHEBI:15378"/>
        <dbReference type="ChEBI" id="CHEBI:30616"/>
        <dbReference type="ChEBI" id="CHEBI:57287"/>
        <dbReference type="ChEBI" id="CHEBI:57328"/>
        <dbReference type="ChEBI" id="CHEBI:456216"/>
        <dbReference type="EC" id="2.7.1.24"/>
    </reaction>
</comment>
<dbReference type="PANTHER" id="PTHR10695">
    <property type="entry name" value="DEPHOSPHO-COA KINASE-RELATED"/>
    <property type="match status" value="1"/>
</dbReference>
<dbReference type="SUPFAM" id="SSF52540">
    <property type="entry name" value="P-loop containing nucleoside triphosphate hydrolases"/>
    <property type="match status" value="1"/>
</dbReference>
<keyword evidence="3" id="KW-0963">Cytoplasm</keyword>
<evidence type="ECO:0000313" key="5">
    <source>
        <dbReference type="EMBL" id="EFT83689.1"/>
    </source>
</evidence>
<reference evidence="5 6" key="1">
    <citation type="submission" date="2010-12" db="EMBL/GenBank/DDBJ databases">
        <authorList>
            <person name="Muzny D."/>
            <person name="Qin X."/>
            <person name="Buhay C."/>
            <person name="Dugan-Rocha S."/>
            <person name="Ding Y."/>
            <person name="Chen G."/>
            <person name="Hawes A."/>
            <person name="Holder M."/>
            <person name="Jhangiani S."/>
            <person name="Johnson A."/>
            <person name="Khan Z."/>
            <person name="Li Z."/>
            <person name="Liu W."/>
            <person name="Liu X."/>
            <person name="Perez L."/>
            <person name="Shen H."/>
            <person name="Wang Q."/>
            <person name="Watt J."/>
            <person name="Xi L."/>
            <person name="Xin Y."/>
            <person name="Zhou J."/>
            <person name="Deng J."/>
            <person name="Jiang H."/>
            <person name="Liu Y."/>
            <person name="Qu J."/>
            <person name="Song X.-Z."/>
            <person name="Zhang L."/>
            <person name="Villasana D."/>
            <person name="Johnson A."/>
            <person name="Liu J."/>
            <person name="Liyanage D."/>
            <person name="Lorensuhewa L."/>
            <person name="Robinson T."/>
            <person name="Song A."/>
            <person name="Song B.-B."/>
            <person name="Dinh H."/>
            <person name="Thornton R."/>
            <person name="Coyle M."/>
            <person name="Francisco L."/>
            <person name="Jackson L."/>
            <person name="Javaid M."/>
            <person name="Korchina V."/>
            <person name="Kovar C."/>
            <person name="Mata R."/>
            <person name="Mathew T."/>
            <person name="Ngo R."/>
            <person name="Nguyen L."/>
            <person name="Nguyen N."/>
            <person name="Okwuonu G."/>
            <person name="Ongeri F."/>
            <person name="Pham C."/>
            <person name="Simmons D."/>
            <person name="Wilczek-Boney K."/>
            <person name="Hale W."/>
            <person name="Jakkamsetti A."/>
            <person name="Pham P."/>
            <person name="Ruth R."/>
            <person name="San Lucas F."/>
            <person name="Warren J."/>
            <person name="Zhang J."/>
            <person name="Zhao Z."/>
            <person name="Zhou C."/>
            <person name="Zhu D."/>
            <person name="Lee S."/>
            <person name="Bess C."/>
            <person name="Blankenburg K."/>
            <person name="Forbes L."/>
            <person name="Fu Q."/>
            <person name="Gubbala S."/>
            <person name="Hirani K."/>
            <person name="Jayaseelan J.C."/>
            <person name="Lara F."/>
            <person name="Munidasa M."/>
            <person name="Palculict T."/>
            <person name="Patil S."/>
            <person name="Pu L.-L."/>
            <person name="Saada N."/>
            <person name="Tang L."/>
            <person name="Weissenberger G."/>
            <person name="Zhu Y."/>
            <person name="Hemphill L."/>
            <person name="Shang Y."/>
            <person name="Youmans B."/>
            <person name="Ayvaz T."/>
            <person name="Ross M."/>
            <person name="Santibanez J."/>
            <person name="Aqrawi P."/>
            <person name="Gross S."/>
            <person name="Joshi V."/>
            <person name="Fowler G."/>
            <person name="Nazareth L."/>
            <person name="Reid J."/>
            <person name="Worley K."/>
            <person name="Petrosino J."/>
            <person name="Highlander S."/>
            <person name="Gibbs R."/>
        </authorList>
    </citation>
    <scope>NUCLEOTIDE SEQUENCE [LARGE SCALE GENOMIC DNA]</scope>
    <source>
        <strain evidence="5 6">DSM 10105</strain>
    </source>
</reference>
<evidence type="ECO:0000256" key="1">
    <source>
        <dbReference type="ARBA" id="ARBA00022741"/>
    </source>
</evidence>
<dbReference type="GO" id="GO:0005524">
    <property type="term" value="F:ATP binding"/>
    <property type="evidence" value="ECO:0007669"/>
    <property type="project" value="UniProtKB-UniRule"/>
</dbReference>
<feature type="binding site" evidence="3">
    <location>
        <begin position="11"/>
        <end position="16"/>
    </location>
    <ligand>
        <name>ATP</name>
        <dbReference type="ChEBI" id="CHEBI:30616"/>
    </ligand>
</feature>
<dbReference type="PROSITE" id="PS51219">
    <property type="entry name" value="DPCK"/>
    <property type="match status" value="1"/>
</dbReference>
<dbReference type="InterPro" id="IPR001977">
    <property type="entry name" value="Depp_CoAkinase"/>
</dbReference>
<dbReference type="GO" id="GO:0004140">
    <property type="term" value="F:dephospho-CoA kinase activity"/>
    <property type="evidence" value="ECO:0007669"/>
    <property type="project" value="UniProtKB-UniRule"/>
</dbReference>
<dbReference type="PATRIC" id="fig|864564.6.peg.1017"/>
<keyword evidence="3 5" id="KW-0808">Transferase</keyword>
<comment type="function">
    <text evidence="3">Catalyzes the phosphorylation of the 3'-hydroxyl group of dephosphocoenzyme A to form coenzyme A.</text>
</comment>
<keyword evidence="2 3" id="KW-0067">ATP-binding</keyword>
<evidence type="ECO:0000256" key="2">
    <source>
        <dbReference type="ARBA" id="ARBA00022840"/>
    </source>
</evidence>
<dbReference type="HAMAP" id="MF_00376">
    <property type="entry name" value="Dephospho_CoA_kinase"/>
    <property type="match status" value="1"/>
</dbReference>
<evidence type="ECO:0000256" key="3">
    <source>
        <dbReference type="HAMAP-Rule" id="MF_00376"/>
    </source>
</evidence>
<dbReference type="HOGENOM" id="CLU_057180_1_1_11"/>
<accession>E6K1K8</accession>
<dbReference type="GO" id="GO:0015937">
    <property type="term" value="P:coenzyme A biosynthetic process"/>
    <property type="evidence" value="ECO:0007669"/>
    <property type="project" value="UniProtKB-UniRule"/>
</dbReference>
<dbReference type="KEGG" id="pdo:PSDT_0930"/>
<comment type="similarity">
    <text evidence="3">Belongs to the CoaE family.</text>
</comment>
<dbReference type="CDD" id="cd02022">
    <property type="entry name" value="DPCK"/>
    <property type="match status" value="1"/>
</dbReference>
<dbReference type="InterPro" id="IPR027417">
    <property type="entry name" value="P-loop_NTPase"/>
</dbReference>
<dbReference type="eggNOG" id="COG0237">
    <property type="taxonomic scope" value="Bacteria"/>
</dbReference>
<dbReference type="RefSeq" id="WP_006289076.1">
    <property type="nucleotide sequence ID" value="NZ_AP012333.1"/>
</dbReference>
<organism evidence="5 6">
    <name type="scientific">Parascardovia denticolens DSM 10105 = JCM 12538</name>
    <dbReference type="NCBI Taxonomy" id="864564"/>
    <lineage>
        <taxon>Bacteria</taxon>
        <taxon>Bacillati</taxon>
        <taxon>Actinomycetota</taxon>
        <taxon>Actinomycetes</taxon>
        <taxon>Bifidobacteriales</taxon>
        <taxon>Bifidobacteriaceae</taxon>
        <taxon>Parascardovia</taxon>
    </lineage>
</organism>
<keyword evidence="6" id="KW-1185">Reference proteome</keyword>
<comment type="caution">
    <text evidence="5">The sequence shown here is derived from an EMBL/GenBank/DDBJ whole genome shotgun (WGS) entry which is preliminary data.</text>
</comment>
<comment type="subcellular location">
    <subcellularLocation>
        <location evidence="3">Cytoplasm</location>
    </subcellularLocation>
</comment>
<evidence type="ECO:0000256" key="4">
    <source>
        <dbReference type="NCBIfam" id="TIGR00152"/>
    </source>
</evidence>
<sequence length="208" mass="22448">MIRLGLTGGIAAGKSTVSKHLAERGIPVIDYDLLARKAVEPGSPALDRIVEAFGPQALGSDGSLDRAWMATKVFAGSDRESNRRRLEGIIHPAVFALAADEDARYQESGCPLVVHDIPLLVEQEEQTRRHGLVFDHIMSVEAPEKTRISRMVAQRGMSEGAAQARISAQADETGRRALADVIIDSSQPLPDMLEAVDVAVDRLLSLCS</sequence>
<gene>
    <name evidence="3 5" type="primary">coaE</name>
    <name evidence="5" type="ORF">HMPREF0620_0694</name>
</gene>
<keyword evidence="3 5" id="KW-0418">Kinase</keyword>
<dbReference type="EC" id="2.7.1.24" evidence="3 4"/>
<name>E6K1K8_PARDN</name>
<dbReference type="GO" id="GO:0005737">
    <property type="term" value="C:cytoplasm"/>
    <property type="evidence" value="ECO:0007669"/>
    <property type="project" value="UniProtKB-SubCell"/>
</dbReference>
<dbReference type="UniPathway" id="UPA00241">
    <property type="reaction ID" value="UER00356"/>
</dbReference>
<dbReference type="EMBL" id="AEON01000001">
    <property type="protein sequence ID" value="EFT83689.1"/>
    <property type="molecule type" value="Genomic_DNA"/>
</dbReference>
<comment type="pathway">
    <text evidence="3">Cofactor biosynthesis; coenzyme A biosynthesis; CoA from (R)-pantothenate: step 5/5.</text>
</comment>
<dbReference type="PANTHER" id="PTHR10695:SF46">
    <property type="entry name" value="BIFUNCTIONAL COENZYME A SYNTHASE-RELATED"/>
    <property type="match status" value="1"/>
</dbReference>
<proteinExistence type="inferred from homology"/>
<dbReference type="Proteomes" id="UP000004946">
    <property type="component" value="Chromosome"/>
</dbReference>
<protein>
    <recommendedName>
        <fullName evidence="3 4">Dephospho-CoA kinase</fullName>
        <ecNumber evidence="3 4">2.7.1.24</ecNumber>
    </recommendedName>
    <alternativeName>
        <fullName evidence="3">Dephosphocoenzyme A kinase</fullName>
    </alternativeName>
</protein>
<keyword evidence="1 3" id="KW-0547">Nucleotide-binding</keyword>
<dbReference type="Gene3D" id="3.40.50.300">
    <property type="entry name" value="P-loop containing nucleotide triphosphate hydrolases"/>
    <property type="match status" value="1"/>
</dbReference>
<keyword evidence="3" id="KW-0173">Coenzyme A biosynthesis</keyword>
<dbReference type="NCBIfam" id="TIGR00152">
    <property type="entry name" value="dephospho-CoA kinase"/>
    <property type="match status" value="1"/>
</dbReference>
<dbReference type="Pfam" id="PF01121">
    <property type="entry name" value="CoaE"/>
    <property type="match status" value="1"/>
</dbReference>
<dbReference type="AlphaFoldDB" id="E6K1K8"/>